<protein>
    <recommendedName>
        <fullName evidence="3">UDP-N-acetylglucosamine 2-epimerase domain-containing protein</fullName>
    </recommendedName>
</protein>
<reference evidence="1 2" key="1">
    <citation type="submission" date="2014-07" db="EMBL/GenBank/DDBJ databases">
        <title>Comparative genomic insights into amoeba endosymbionts belonging to the families of Holosporaceae and Candidatus Midichloriaceae within Rickettsiales.</title>
        <authorList>
            <person name="Wang Z."/>
            <person name="Wu M."/>
        </authorList>
    </citation>
    <scope>NUCLEOTIDE SEQUENCE [LARGE SCALE GENOMIC DNA]</scope>
    <source>
        <strain evidence="1">PRA3</strain>
    </source>
</reference>
<gene>
    <name evidence="1" type="ORF">ID47_09695</name>
</gene>
<evidence type="ECO:0000313" key="1">
    <source>
        <dbReference type="EMBL" id="AIK96939.1"/>
    </source>
</evidence>
<evidence type="ECO:0000313" key="2">
    <source>
        <dbReference type="Proteomes" id="UP000028926"/>
    </source>
</evidence>
<dbReference type="PROSITE" id="PS00092">
    <property type="entry name" value="N6_MTASE"/>
    <property type="match status" value="1"/>
</dbReference>
<dbReference type="AlphaFoldDB" id="A0A077AY76"/>
<proteinExistence type="predicted"/>
<dbReference type="EMBL" id="CP008941">
    <property type="protein sequence ID" value="AIK96939.1"/>
    <property type="molecule type" value="Genomic_DNA"/>
</dbReference>
<dbReference type="GO" id="GO:0032259">
    <property type="term" value="P:methylation"/>
    <property type="evidence" value="ECO:0007669"/>
    <property type="project" value="InterPro"/>
</dbReference>
<dbReference type="SUPFAM" id="SSF53756">
    <property type="entry name" value="UDP-Glycosyltransferase/glycogen phosphorylase"/>
    <property type="match status" value="1"/>
</dbReference>
<dbReference type="InterPro" id="IPR002052">
    <property type="entry name" value="DNA_methylase_N6_adenine_CS"/>
</dbReference>
<dbReference type="HOGENOM" id="CLU_606476_0_0_5"/>
<accession>A0A077AY76</accession>
<dbReference type="STRING" id="91604.ID47_09695"/>
<dbReference type="Proteomes" id="UP000028926">
    <property type="component" value="Chromosome"/>
</dbReference>
<dbReference type="KEGG" id="paca:ID47_09695"/>
<dbReference type="GO" id="GO:0003676">
    <property type="term" value="F:nucleic acid binding"/>
    <property type="evidence" value="ECO:0007669"/>
    <property type="project" value="InterPro"/>
</dbReference>
<dbReference type="GO" id="GO:0008168">
    <property type="term" value="F:methyltransferase activity"/>
    <property type="evidence" value="ECO:0007669"/>
    <property type="project" value="InterPro"/>
</dbReference>
<name>A0A077AY76_9PROT</name>
<dbReference type="eggNOG" id="COG1817">
    <property type="taxonomic scope" value="Bacteria"/>
</dbReference>
<sequence>MTIIKKPLFFLPVESTPRELDYKLNIARKLCRHGIDVIIGNPPFIRDELHYKNFKGGFLEKGMNPLPSYYKSLKEKNIIVYCLSDEGAAHPAFSVTYEPAVESLKLAEKVFLWGEFQRKDLIARNSNPDLISRYQVIGYPGLELSLPKYKDYHNCLRPPSIGKDYILINTNFGSINGHSMEEVLKACPSMSPETLAMVKTSYENEKKGFALFRDWLDYIIQNFPTEHFLLRPHPVEKKENYAAYFGKYKNVTISQAGNANHIIAGAKLVIHNDCTTALQSYLAGMPVISLAKSNIDYIHAGWALAFGAQPDSKEQAVDLISHVLRLGHFNDSMKSSINQQAAEITSQMFCNLDHSTETLVETILSSMRNQFTAFAPYAVKDSRTLLQKFKAFLRKFFPLHYKVPIAGRVALSPFNKTDIHQRLKLLNKIDGIRQSYKIKKLYPNTYFIAGK</sequence>
<organism evidence="1 2">
    <name type="scientific">Candidatus Odyssella acanthamoebae</name>
    <dbReference type="NCBI Taxonomy" id="91604"/>
    <lineage>
        <taxon>Bacteria</taxon>
        <taxon>Pseudomonadati</taxon>
        <taxon>Pseudomonadota</taxon>
        <taxon>Alphaproteobacteria</taxon>
        <taxon>Holosporales</taxon>
        <taxon>Candidatus Paracaedibacteraceae</taxon>
        <taxon>Candidatus Odyssella</taxon>
    </lineage>
</organism>
<dbReference type="NCBIfam" id="TIGR04396">
    <property type="entry name" value="surf_polysacc"/>
    <property type="match status" value="1"/>
</dbReference>
<keyword evidence="2" id="KW-1185">Reference proteome</keyword>
<dbReference type="InterPro" id="IPR030906">
    <property type="entry name" value="Surf_polysacc"/>
</dbReference>
<dbReference type="RefSeq" id="WP_038465792.1">
    <property type="nucleotide sequence ID" value="NZ_CP008941.1"/>
</dbReference>
<evidence type="ECO:0008006" key="3">
    <source>
        <dbReference type="Google" id="ProtNLM"/>
    </source>
</evidence>
<dbReference type="OrthoDB" id="8186062at2"/>